<sequence length="151" mass="17732">MDDLELEYHLYLDGNPIQTLKDDASTMTLAKKRVIGPYIRRAESFIKISEPFRELLRLDDGKDKLLDAIGVVWAHYFEHKINKKYMVIPKDASLDFMEYFGTMAQKDKFPDDKYIKKAQRIILSHEKSIDAFIKAFHSIRLANDKYLSLKK</sequence>
<dbReference type="KEGG" id="vg:24172039"/>
<organism evidence="1 2">
    <name type="scientific">Synechococcus phage ACG-2014f_Syn7803C7</name>
    <dbReference type="NCBI Taxonomy" id="2790345"/>
    <lineage>
        <taxon>Viruses</taxon>
        <taxon>Duplodnaviria</taxon>
        <taxon>Heunggongvirae</taxon>
        <taxon>Uroviricota</taxon>
        <taxon>Caudoviricetes</taxon>
        <taxon>Pantevenvirales</taxon>
        <taxon>Kyanoviridae</taxon>
        <taxon>Atlauavirus</taxon>
        <taxon>Atlauavirus acg2014f</taxon>
    </lineage>
</organism>
<keyword evidence="2" id="KW-1185">Reference proteome</keyword>
<name>A0A0E3F422_9CAUD</name>
<evidence type="ECO:0000313" key="1">
    <source>
        <dbReference type="EMBL" id="AIX20075.1"/>
    </source>
</evidence>
<dbReference type="Proteomes" id="UP000185323">
    <property type="component" value="Segment"/>
</dbReference>
<proteinExistence type="predicted"/>
<reference evidence="1 2" key="1">
    <citation type="submission" date="2013-12" db="EMBL/GenBank/DDBJ databases">
        <title>Ecological redundancy of diverse viral populations within a natural community.</title>
        <authorList>
            <person name="Gregory A.C."/>
            <person name="LaButti K."/>
            <person name="Copeland A."/>
            <person name="Woyke T."/>
            <person name="Sullivan M.B."/>
        </authorList>
    </citation>
    <scope>NUCLEOTIDE SEQUENCE [LARGE SCALE GENOMIC DNA]</scope>
    <source>
        <strain evidence="1">Syn7803C7</strain>
    </source>
</reference>
<accession>A0A0E3F422</accession>
<gene>
    <name evidence="1" type="ORF">Syn7803C7_184</name>
</gene>
<dbReference type="EMBL" id="KJ019052">
    <property type="protein sequence ID" value="AIX20075.1"/>
    <property type="molecule type" value="Genomic_DNA"/>
</dbReference>
<evidence type="ECO:0000313" key="2">
    <source>
        <dbReference type="Proteomes" id="UP000185323"/>
    </source>
</evidence>
<protein>
    <submittedName>
        <fullName evidence="1">Uncharacterized protein</fullName>
    </submittedName>
</protein>